<organism evidence="2 3">
    <name type="scientific">Coemansia spiralis</name>
    <dbReference type="NCBI Taxonomy" id="417178"/>
    <lineage>
        <taxon>Eukaryota</taxon>
        <taxon>Fungi</taxon>
        <taxon>Fungi incertae sedis</taxon>
        <taxon>Zoopagomycota</taxon>
        <taxon>Kickxellomycotina</taxon>
        <taxon>Kickxellomycetes</taxon>
        <taxon>Kickxellales</taxon>
        <taxon>Kickxellaceae</taxon>
        <taxon>Coemansia</taxon>
    </lineage>
</organism>
<name>A0A9W8L181_9FUNG</name>
<protein>
    <recommendedName>
        <fullName evidence="4">ER membrane protein complex subunit 10</fullName>
    </recommendedName>
</protein>
<feature type="chain" id="PRO_5040795623" description="ER membrane protein complex subunit 10" evidence="1">
    <location>
        <begin position="26"/>
        <end position="214"/>
    </location>
</feature>
<evidence type="ECO:0008006" key="4">
    <source>
        <dbReference type="Google" id="ProtNLM"/>
    </source>
</evidence>
<dbReference type="PANTHER" id="PTHR39219:SF1">
    <property type="entry name" value="ER MEMBRANE PROTEIN COMPLEX SUBUNIT 10"/>
    <property type="match status" value="1"/>
</dbReference>
<dbReference type="OrthoDB" id="1894652at2759"/>
<evidence type="ECO:0000313" key="3">
    <source>
        <dbReference type="Proteomes" id="UP001151518"/>
    </source>
</evidence>
<dbReference type="Proteomes" id="UP001151518">
    <property type="component" value="Unassembled WGS sequence"/>
</dbReference>
<proteinExistence type="predicted"/>
<dbReference type="PANTHER" id="PTHR39219">
    <property type="entry name" value="ER MEMBRANE PROTEIN COMPLEX SUBUNIT 10"/>
    <property type="match status" value="1"/>
</dbReference>
<feature type="signal peptide" evidence="1">
    <location>
        <begin position="1"/>
        <end position="25"/>
    </location>
</feature>
<dbReference type="CDD" id="cd22209">
    <property type="entry name" value="EMC10"/>
    <property type="match status" value="1"/>
</dbReference>
<gene>
    <name evidence="2" type="ORF">GGI25_000191</name>
</gene>
<comment type="caution">
    <text evidence="2">The sequence shown here is derived from an EMBL/GenBank/DDBJ whole genome shotgun (WGS) entry which is preliminary data.</text>
</comment>
<evidence type="ECO:0000313" key="2">
    <source>
        <dbReference type="EMBL" id="KAJ2680887.1"/>
    </source>
</evidence>
<dbReference type="EMBL" id="JANBTW010000002">
    <property type="protein sequence ID" value="KAJ2680887.1"/>
    <property type="molecule type" value="Genomic_DNA"/>
</dbReference>
<keyword evidence="1" id="KW-0732">Signal</keyword>
<evidence type="ECO:0000256" key="1">
    <source>
        <dbReference type="SAM" id="SignalP"/>
    </source>
</evidence>
<dbReference type="Pfam" id="PF21203">
    <property type="entry name" value="ECM10"/>
    <property type="match status" value="1"/>
</dbReference>
<dbReference type="AlphaFoldDB" id="A0A9W8L181"/>
<accession>A0A9W8L181</accession>
<reference evidence="2" key="1">
    <citation type="submission" date="2022-07" db="EMBL/GenBank/DDBJ databases">
        <title>Phylogenomic reconstructions and comparative analyses of Kickxellomycotina fungi.</title>
        <authorList>
            <person name="Reynolds N.K."/>
            <person name="Stajich J.E."/>
            <person name="Barry K."/>
            <person name="Grigoriev I.V."/>
            <person name="Crous P."/>
            <person name="Smith M.E."/>
        </authorList>
    </citation>
    <scope>NUCLEOTIDE SEQUENCE</scope>
    <source>
        <strain evidence="2">NRRL 3115</strain>
    </source>
</reference>
<sequence length="214" mass="23737">MRLVELTVIPLFLSALLAAASSNEAEPAITQTLDVFHNLSPTDYIQRGELQLRADGTAQYHSVGMQQPPQLQGDFGADPSLYTVVVRAKDAQFVLPIKRCRLNAKKKLEETFVVHENEGGVFHVDYDAGTGDNCLEKNRYEDPAWLTRVVVNRQVDGPVPVLAAAASIDASTGKEVQPEPQKSFLAKYWYYIIPIVLLLMLGGEEPQQEGNTRR</sequence>